<feature type="chain" id="PRO_5043028920" evidence="2">
    <location>
        <begin position="19"/>
        <end position="230"/>
    </location>
</feature>
<feature type="region of interest" description="Disordered" evidence="1">
    <location>
        <begin position="148"/>
        <end position="177"/>
    </location>
</feature>
<sequence length="230" mass="26299">MRATRLLLILLLIAVAEAARQKSRDSDEDDDSSEVDESDDHWERIACGVYESCLQEYDDRMIDCGHGKDKEPDDDDSCYEPIEKYFHALLDKKEQRNQALRKCYLTGSVDKTKKEKKTKEDNSTTGSSVGKRHRGSCRQKFGELEQFMFGKKRRNGSGNGGAKHPAAQPMGSESCHASAKRLKERCQKIESCCPRVKSCRSQISGHSLSEELRELETKIREERRKCMEKE</sequence>
<feature type="signal peptide" evidence="2">
    <location>
        <begin position="1"/>
        <end position="18"/>
    </location>
</feature>
<accession>A0AAN5DIS3</accession>
<protein>
    <submittedName>
        <fullName evidence="3">Uncharacterized protein</fullName>
    </submittedName>
</protein>
<reference evidence="4" key="1">
    <citation type="submission" date="2022-10" db="EMBL/GenBank/DDBJ databases">
        <title>Genome assembly of Pristionchus species.</title>
        <authorList>
            <person name="Yoshida K."/>
            <person name="Sommer R.J."/>
        </authorList>
    </citation>
    <scope>NUCLEOTIDE SEQUENCE [LARGE SCALE GENOMIC DNA]</scope>
    <source>
        <strain evidence="4">RS5460</strain>
    </source>
</reference>
<dbReference type="Proteomes" id="UP001328107">
    <property type="component" value="Unassembled WGS sequence"/>
</dbReference>
<organism evidence="3 4">
    <name type="scientific">Pristionchus mayeri</name>
    <dbReference type="NCBI Taxonomy" id="1317129"/>
    <lineage>
        <taxon>Eukaryota</taxon>
        <taxon>Metazoa</taxon>
        <taxon>Ecdysozoa</taxon>
        <taxon>Nematoda</taxon>
        <taxon>Chromadorea</taxon>
        <taxon>Rhabditida</taxon>
        <taxon>Rhabditina</taxon>
        <taxon>Diplogasteromorpha</taxon>
        <taxon>Diplogasteroidea</taxon>
        <taxon>Neodiplogasteridae</taxon>
        <taxon>Pristionchus</taxon>
    </lineage>
</organism>
<feature type="non-terminal residue" evidence="3">
    <location>
        <position position="230"/>
    </location>
</feature>
<gene>
    <name evidence="3" type="ORF">PMAYCL1PPCAC_33249</name>
</gene>
<proteinExistence type="predicted"/>
<keyword evidence="4" id="KW-1185">Reference proteome</keyword>
<evidence type="ECO:0000256" key="2">
    <source>
        <dbReference type="SAM" id="SignalP"/>
    </source>
</evidence>
<evidence type="ECO:0000256" key="1">
    <source>
        <dbReference type="SAM" id="MobiDB-lite"/>
    </source>
</evidence>
<dbReference type="EMBL" id="BTRK01000006">
    <property type="protein sequence ID" value="GMR63054.1"/>
    <property type="molecule type" value="Genomic_DNA"/>
</dbReference>
<evidence type="ECO:0000313" key="4">
    <source>
        <dbReference type="Proteomes" id="UP001328107"/>
    </source>
</evidence>
<feature type="region of interest" description="Disordered" evidence="1">
    <location>
        <begin position="114"/>
        <end position="134"/>
    </location>
</feature>
<evidence type="ECO:0000313" key="3">
    <source>
        <dbReference type="EMBL" id="GMR63054.1"/>
    </source>
</evidence>
<comment type="caution">
    <text evidence="3">The sequence shown here is derived from an EMBL/GenBank/DDBJ whole genome shotgun (WGS) entry which is preliminary data.</text>
</comment>
<keyword evidence="2" id="KW-0732">Signal</keyword>
<name>A0AAN5DIS3_9BILA</name>
<dbReference type="AlphaFoldDB" id="A0AAN5DIS3"/>